<name>A0ABV9JVH7_9BACI</name>
<evidence type="ECO:0000313" key="1">
    <source>
        <dbReference type="EMBL" id="MFC4661706.1"/>
    </source>
</evidence>
<dbReference type="EMBL" id="JBHSFT010000008">
    <property type="protein sequence ID" value="MFC4661706.1"/>
    <property type="molecule type" value="Genomic_DNA"/>
</dbReference>
<organism evidence="1 2">
    <name type="scientific">Oceanobacillus aidingensis</name>
    <dbReference type="NCBI Taxonomy" id="645964"/>
    <lineage>
        <taxon>Bacteria</taxon>
        <taxon>Bacillati</taxon>
        <taxon>Bacillota</taxon>
        <taxon>Bacilli</taxon>
        <taxon>Bacillales</taxon>
        <taxon>Bacillaceae</taxon>
        <taxon>Oceanobacillus</taxon>
    </lineage>
</organism>
<proteinExistence type="predicted"/>
<reference evidence="2" key="1">
    <citation type="journal article" date="2019" name="Int. J. Syst. Evol. Microbiol.">
        <title>The Global Catalogue of Microorganisms (GCM) 10K type strain sequencing project: providing services to taxonomists for standard genome sequencing and annotation.</title>
        <authorList>
            <consortium name="The Broad Institute Genomics Platform"/>
            <consortium name="The Broad Institute Genome Sequencing Center for Infectious Disease"/>
            <person name="Wu L."/>
            <person name="Ma J."/>
        </authorList>
    </citation>
    <scope>NUCLEOTIDE SEQUENCE [LARGE SCALE GENOMIC DNA]</scope>
    <source>
        <strain evidence="2">CCUG 37257</strain>
    </source>
</reference>
<keyword evidence="2" id="KW-1185">Reference proteome</keyword>
<evidence type="ECO:0000313" key="2">
    <source>
        <dbReference type="Proteomes" id="UP001595988"/>
    </source>
</evidence>
<evidence type="ECO:0008006" key="3">
    <source>
        <dbReference type="Google" id="ProtNLM"/>
    </source>
</evidence>
<protein>
    <recommendedName>
        <fullName evidence="3">LXG domain of WXG superfamily protein</fullName>
    </recommendedName>
</protein>
<gene>
    <name evidence="1" type="ORF">ACFO3P_05690</name>
</gene>
<comment type="caution">
    <text evidence="1">The sequence shown here is derived from an EMBL/GenBank/DDBJ whole genome shotgun (WGS) entry which is preliminary data.</text>
</comment>
<dbReference type="Proteomes" id="UP001595988">
    <property type="component" value="Unassembled WGS sequence"/>
</dbReference>
<sequence length="82" mass="9230">MNRFVQMYKNKIAEGKDIDHAFVSVASDIAYLGSIEDLQKVEEAHSKDFIESVDLAIEDLRKAIKYTGGTKNENNQINLINA</sequence>
<dbReference type="RefSeq" id="WP_193065311.1">
    <property type="nucleotide sequence ID" value="NZ_JBHSFT010000008.1"/>
</dbReference>
<accession>A0ABV9JVH7</accession>